<keyword evidence="2" id="KW-1185">Reference proteome</keyword>
<evidence type="ECO:0000313" key="2">
    <source>
        <dbReference type="Proteomes" id="UP001065298"/>
    </source>
</evidence>
<accession>A0ACC0QMV5</accession>
<protein>
    <submittedName>
        <fullName evidence="1">Uncharacterized protein</fullName>
    </submittedName>
</protein>
<dbReference type="EMBL" id="CM046510">
    <property type="protein sequence ID" value="KAI8660347.1"/>
    <property type="molecule type" value="Genomic_DNA"/>
</dbReference>
<sequence length="72" mass="8336">MCLAKNTIWTCHRCGVNITDPEEPPVEFCFSAMIREKCSRAFINVIVACDPALCLYCGFHKQDKYYEVEKRV</sequence>
<dbReference type="Proteomes" id="UP001065298">
    <property type="component" value="Chromosome 8"/>
</dbReference>
<evidence type="ECO:0000313" key="1">
    <source>
        <dbReference type="EMBL" id="KAI8660347.1"/>
    </source>
</evidence>
<organism evidence="1 2">
    <name type="scientific">Fusarium keratoplasticum</name>
    <dbReference type="NCBI Taxonomy" id="1328300"/>
    <lineage>
        <taxon>Eukaryota</taxon>
        <taxon>Fungi</taxon>
        <taxon>Dikarya</taxon>
        <taxon>Ascomycota</taxon>
        <taxon>Pezizomycotina</taxon>
        <taxon>Sordariomycetes</taxon>
        <taxon>Hypocreomycetidae</taxon>
        <taxon>Hypocreales</taxon>
        <taxon>Nectriaceae</taxon>
        <taxon>Fusarium</taxon>
        <taxon>Fusarium solani species complex</taxon>
    </lineage>
</organism>
<proteinExistence type="predicted"/>
<gene>
    <name evidence="1" type="ORF">NCS57_01011600</name>
</gene>
<name>A0ACC0QMV5_9HYPO</name>
<reference evidence="1" key="1">
    <citation type="submission" date="2022-06" db="EMBL/GenBank/DDBJ databases">
        <title>Fusarium solani species complex genomes reveal bases of compartmentalisation and animal pathogenesis.</title>
        <authorList>
            <person name="Tsai I.J."/>
        </authorList>
    </citation>
    <scope>NUCLEOTIDE SEQUENCE</scope>
    <source>
        <strain evidence="1">Fu6.1</strain>
    </source>
</reference>
<comment type="caution">
    <text evidence="1">The sequence shown here is derived from an EMBL/GenBank/DDBJ whole genome shotgun (WGS) entry which is preliminary data.</text>
</comment>